<proteinExistence type="predicted"/>
<dbReference type="Antibodypedia" id="76904">
    <property type="antibodies" value="5 antibodies from 3 providers"/>
</dbReference>
<dbReference type="HGNC" id="HGNC:42957">
    <property type="gene designation" value="POC1B-GALNT4"/>
</dbReference>
<dbReference type="EMBL" id="AC025034">
    <property type="status" value="NOT_ANNOTATED_CDS"/>
    <property type="molecule type" value="Genomic_DNA"/>
</dbReference>
<dbReference type="AlphaFoldDB" id="F8VZB3"/>
<protein>
    <submittedName>
        <fullName evidence="1">POC1B-GALNT4 readthrough</fullName>
    </submittedName>
</protein>
<dbReference type="EMBL" id="KF455691">
    <property type="status" value="NOT_ANNOTATED_CDS"/>
    <property type="molecule type" value="Genomic_DNA"/>
</dbReference>
<dbReference type="HOGENOM" id="CLU_3260289_0_0_1"/>
<sequence length="42" mass="4501">MASATEDPVLERYFKGHKAAITSLDLSPNGKQLGKGQADIKN</sequence>
<dbReference type="BioMuta" id="POC1B-GALNT4"/>
<dbReference type="UCSC" id="uc058rpf.1">
    <property type="organism name" value="human"/>
</dbReference>
<organism evidence="1 2">
    <name type="scientific">Homo sapiens</name>
    <name type="common">Human</name>
    <dbReference type="NCBI Taxonomy" id="9606"/>
    <lineage>
        <taxon>Eukaryota</taxon>
        <taxon>Metazoa</taxon>
        <taxon>Chordata</taxon>
        <taxon>Craniata</taxon>
        <taxon>Vertebrata</taxon>
        <taxon>Euteleostomi</taxon>
        <taxon>Mammalia</taxon>
        <taxon>Eutheria</taxon>
        <taxon>Euarchontoglires</taxon>
        <taxon>Primates</taxon>
        <taxon>Haplorrhini</taxon>
        <taxon>Catarrhini</taxon>
        <taxon>Hominidae</taxon>
        <taxon>Homo</taxon>
    </lineage>
</organism>
<dbReference type="MassIVE" id="F8VZB3"/>
<dbReference type="VEuPathDB" id="HostDB:ENSG00000259075"/>
<dbReference type="SMR" id="F8VZB3"/>
<dbReference type="OpenTargets" id="ENSG00000259075"/>
<accession>F8VZB3</accession>
<reference evidence="1 2" key="1">
    <citation type="journal article" date="2001" name="Nature">
        <title>Initial sequencing and analysis of the human genome.</title>
        <authorList>
            <consortium name="International Human Genome Sequencing Consortium"/>
            <person name="Lander E.S."/>
            <person name="Linton L.M."/>
            <person name="Birren B."/>
            <person name="Nusbaum C."/>
            <person name="Zody M.C."/>
            <person name="Baldwin J."/>
            <person name="Devon K."/>
            <person name="Dewar K."/>
            <person name="Doyle M."/>
            <person name="FitzHugh W."/>
            <person name="Funke R."/>
            <person name="Gage D."/>
            <person name="Harris K."/>
            <person name="Heaford A."/>
            <person name="Howland J."/>
            <person name="Kann L."/>
            <person name="Lehoczky J."/>
            <person name="LeVine R."/>
            <person name="McEwan P."/>
            <person name="McKernan K."/>
            <person name="Meldrim J."/>
            <person name="Mesirov J.P."/>
            <person name="Miranda C."/>
            <person name="Morris W."/>
            <person name="Naylor J."/>
            <person name="Raymond C."/>
            <person name="Rosetti M."/>
            <person name="Santos R."/>
            <person name="Sheridan A."/>
            <person name="Sougnez C."/>
            <person name="Stange-Thomann N."/>
            <person name="Stojanovic N."/>
            <person name="Subramanian A."/>
            <person name="Wyman D."/>
            <person name="Rogers J."/>
            <person name="Sulston J."/>
            <person name="Ainscough R."/>
            <person name="Beck S."/>
            <person name="Bentley D."/>
            <person name="Burton J."/>
            <person name="Clee C."/>
            <person name="Carter N."/>
            <person name="Coulson A."/>
            <person name="Deadman R."/>
            <person name="Deloukas P."/>
            <person name="Dunham A."/>
            <person name="Dunham I."/>
            <person name="Durbin R."/>
            <person name="French L."/>
            <person name="Grafham D."/>
            <person name="Gregory S."/>
            <person name="Hubbard T."/>
            <person name="Humphray S."/>
            <person name="Hunt A."/>
            <person name="Jones M."/>
            <person name="Lloyd C."/>
            <person name="McMurray A."/>
            <person name="Matthews L."/>
            <person name="Mercer S."/>
            <person name="Milne S."/>
            <person name="Mullikin J.C."/>
            <person name="Mungall A."/>
            <person name="Plumb R."/>
            <person name="Ross M."/>
            <person name="Shownkeen R."/>
            <person name="Sims S."/>
            <person name="Waterston R.H."/>
            <person name="Wilson R.K."/>
            <person name="Hillier L.W."/>
            <person name="McPherson J.D."/>
            <person name="Marra M.A."/>
            <person name="Mardis E.R."/>
            <person name="Fulton L.A."/>
            <person name="Chinwalla A.T."/>
            <person name="Pepin K.H."/>
            <person name="Gish W.R."/>
            <person name="Chissoe S.L."/>
            <person name="Wendl M.C."/>
            <person name="Delehaunty K.D."/>
            <person name="Miner T.L."/>
            <person name="Delehaunty A."/>
            <person name="Kramer J.B."/>
            <person name="Cook L.L."/>
            <person name="Fulton R.S."/>
            <person name="Johnson D.L."/>
            <person name="Minx P.J."/>
            <person name="Clifton S.W."/>
            <person name="Hawkins T."/>
            <person name="Branscomb E."/>
            <person name="Predki P."/>
            <person name="Richardson P."/>
            <person name="Wenning S."/>
            <person name="Slezak T."/>
            <person name="Doggett N."/>
            <person name="Cheng J.F."/>
            <person name="Olsen A."/>
            <person name="Lucas S."/>
            <person name="Elkin C."/>
            <person name="Uberbacher E."/>
            <person name="Frazier M."/>
            <person name="Gibbs R.A."/>
            <person name="Muzny D.M."/>
            <person name="Scherer S.E."/>
            <person name="Bouck J.B."/>
            <person name="Sodergren E.J."/>
            <person name="Worley K.C."/>
            <person name="Rives C.M."/>
            <person name="Gorrell J.H."/>
            <person name="Metzker M.L."/>
            <person name="Naylor S.L."/>
            <person name="Kucherlapati R.S."/>
            <person name="Nelson D.L."/>
            <person name="Weinstock G.M."/>
            <person name="Sakaki Y."/>
            <person name="Fujiyama A."/>
            <person name="Hattori M."/>
            <person name="Yada T."/>
            <person name="Toyoda A."/>
            <person name="Itoh T."/>
            <person name="Kawagoe C."/>
            <person name="Watanabe H."/>
            <person name="Totoki Y."/>
            <person name="Taylor T."/>
            <person name="Weissenbach J."/>
            <person name="Heilig R."/>
            <person name="Saurin W."/>
            <person name="Artiguenave F."/>
            <person name="Brottier P."/>
            <person name="Bruls T."/>
            <person name="Pelletier E."/>
            <person name="Robert C."/>
            <person name="Wincker P."/>
            <person name="Smith D.R."/>
            <person name="Doucette-Stamm L."/>
            <person name="Rubenfield M."/>
            <person name="Weinstock K."/>
            <person name="Lee H.M."/>
            <person name="Dubois J."/>
            <person name="Rosenthal A."/>
            <person name="Platzer M."/>
            <person name="Nyakatura G."/>
            <person name="Taudien S."/>
            <person name="Rump A."/>
            <person name="Yang H."/>
            <person name="Yu J."/>
            <person name="Wang J."/>
            <person name="Huang G."/>
            <person name="Gu J."/>
            <person name="Hood L."/>
            <person name="Rowen L."/>
            <person name="Madan A."/>
            <person name="Qin S."/>
            <person name="Davis R.W."/>
            <person name="Federspiel N.A."/>
            <person name="Abola A.P."/>
            <person name="Proctor M.J."/>
            <person name="Myers R.M."/>
            <person name="Schmutz J."/>
            <person name="Dickson M."/>
            <person name="Grimwood J."/>
            <person name="Cox D.R."/>
            <person name="Olson M.V."/>
            <person name="Kaul R."/>
            <person name="Raymond C."/>
            <person name="Shimizu N."/>
            <person name="Kawasaki K."/>
            <person name="Minoshima S."/>
            <person name="Evans G.A."/>
            <person name="Athanasiou M."/>
            <person name="Schultz R."/>
            <person name="Roe B.A."/>
            <person name="Chen F."/>
            <person name="Pan H."/>
            <person name="Ramser J."/>
            <person name="Lehrach H."/>
            <person name="Reinhardt R."/>
            <person name="McCombie W.R."/>
            <person name="de la Bastide M."/>
            <person name="Dedhia N."/>
            <person name="Blocker H."/>
            <person name="Hornischer K."/>
            <person name="Nordsiek G."/>
            <person name="Agarwala R."/>
            <person name="Aravind L."/>
            <person name="Bailey J.A."/>
            <person name="Bateman A."/>
            <person name="Batzoglou S."/>
            <person name="Birney E."/>
            <person name="Bork P."/>
            <person name="Brown D.G."/>
            <person name="Burge C.B."/>
            <person name="Cerutti L."/>
            <person name="Chen H.C."/>
            <person name="Church D."/>
            <person name="Clamp M."/>
            <person name="Copley R.R."/>
            <person name="Doerks T."/>
            <person name="Eddy S.R."/>
            <person name="Eichler E.E."/>
            <person name="Furey T.S."/>
            <person name="Galagan J."/>
            <person name="Gilbert J.G."/>
            <person name="Harmon C."/>
            <person name="Hayashizaki Y."/>
            <person name="Haussler D."/>
            <person name="Hermjakob H."/>
            <person name="Hokamp K."/>
            <person name="Jang W."/>
            <person name="Johnson L.S."/>
            <person name="Jones T.A."/>
            <person name="Kasif S."/>
            <person name="Kaspryzk A."/>
            <person name="Kennedy S."/>
            <person name="Kent W.J."/>
            <person name="Kitts P."/>
            <person name="Koonin E.V."/>
            <person name="Korf I."/>
            <person name="Kulp D."/>
            <person name="Lancet D."/>
            <person name="Lowe T.M."/>
            <person name="McLysaght A."/>
            <person name="Mikkelsen T."/>
            <person name="Moran J.V."/>
            <person name="Mulder N."/>
            <person name="Pollara V.J."/>
            <person name="Ponting C.P."/>
            <person name="Schuler G."/>
            <person name="Schultz J."/>
            <person name="Slater G."/>
            <person name="Smit A.F."/>
            <person name="Stupka E."/>
            <person name="Szustakowski J."/>
            <person name="Thierry-Mieg D."/>
            <person name="Thierry-Mieg J."/>
            <person name="Wagner L."/>
            <person name="Wallis J."/>
            <person name="Wheeler R."/>
            <person name="Williams A."/>
            <person name="Wolf Y.I."/>
            <person name="Wolfe K.H."/>
            <person name="Yang S.P."/>
            <person name="Yeh R.F."/>
            <person name="Collins F."/>
            <person name="Guyer M.S."/>
            <person name="Peterson J."/>
            <person name="Felsenfeld A."/>
            <person name="Wetterstrand K.A."/>
            <person name="Patrinos A."/>
            <person name="Morgan M.J."/>
            <person name="de Jong P."/>
            <person name="Catanese J.J."/>
            <person name="Osoegawa K."/>
            <person name="Shizuya H."/>
            <person name="Choi S."/>
            <person name="Chen Y.J."/>
        </authorList>
    </citation>
    <scope>NUCLEOTIDE SEQUENCE [LARGE SCALE GENOMIC DNA]</scope>
</reference>
<evidence type="ECO:0000313" key="2">
    <source>
        <dbReference type="Proteomes" id="UP000005640"/>
    </source>
</evidence>
<dbReference type="Proteomes" id="UP000005640">
    <property type="component" value="Chromosome 12"/>
</dbReference>
<dbReference type="Bgee" id="ENSG00000259075">
    <property type="expression patterns" value="Expressed in calcaneal tendon and 100 other cell types or tissues"/>
</dbReference>
<dbReference type="EMBL" id="AC010201">
    <property type="status" value="NOT_ANNOTATED_CDS"/>
    <property type="molecule type" value="Genomic_DNA"/>
</dbReference>
<gene>
    <name evidence="1" type="primary">POC1B-GALNT4</name>
</gene>
<name>F8VZB3_HUMAN</name>
<reference evidence="1" key="4">
    <citation type="submission" date="2025-08" db="UniProtKB">
        <authorList>
            <consortium name="Ensembl"/>
        </authorList>
    </citation>
    <scope>IDENTIFICATION</scope>
</reference>
<evidence type="ECO:0000313" key="1">
    <source>
        <dbReference type="Ensembl" id="ENSP00000447754.1"/>
    </source>
</evidence>
<reference evidence="1 2" key="3">
    <citation type="journal article" date="2006" name="Nature">
        <title>The finished DNA sequence of human chromosome 12.</title>
        <authorList>
            <consortium name="Baylor College of Medicine Human Genome Sequencing Center Sequence Production Team"/>
            <person name="Scherer S.E."/>
            <person name="Muzny D.M."/>
            <person name="Buhay C.J."/>
            <person name="Chen R."/>
            <person name="Cree A."/>
            <person name="Ding Y."/>
            <person name="Dugan-Rocha S."/>
            <person name="Gill R."/>
            <person name="Gunaratne P."/>
            <person name="Harris R.A."/>
            <person name="Hawes A.C."/>
            <person name="Hernandez J."/>
            <person name="Hodgson A.V."/>
            <person name="Hume J."/>
            <person name="Jackson A."/>
            <person name="Khan Z.M."/>
            <person name="Kovar-Smith C."/>
            <person name="Lewis L.R."/>
            <person name="Lozado R.J."/>
            <person name="Metzker M.L."/>
            <person name="Milosavljevic A."/>
            <person name="Miner G.R."/>
            <person name="Montgomery K.T."/>
            <person name="Morgan M.B."/>
            <person name="Nazareth L.V."/>
            <person name="Scott G."/>
            <person name="Sodergren E."/>
            <person name="Song X.Z."/>
            <person name="Steffen D."/>
            <person name="Lovering R.C."/>
            <person name="Wheeler D.A."/>
            <person name="Worley K.C."/>
            <person name="Yuan Y."/>
            <person name="Zhang Z."/>
            <person name="Adams C.Q."/>
            <person name="Ansari-Lari M.A."/>
            <person name="Ayele M."/>
            <person name="Brown M.J."/>
            <person name="Chen G."/>
            <person name="Chen Z."/>
            <person name="Clerc-Blankenburg K.P."/>
            <person name="Davis C."/>
            <person name="Delgado O."/>
            <person name="Dinh H.H."/>
            <person name="Draper H."/>
            <person name="Gonzalez-Garay M.L."/>
            <person name="Havlak P."/>
            <person name="Jackson L.R."/>
            <person name="Jacob L.S."/>
            <person name="Kelly S.H."/>
            <person name="Li L."/>
            <person name="Li Z."/>
            <person name="Liu J."/>
            <person name="Liu W."/>
            <person name="Lu J."/>
            <person name="Maheshwari M."/>
            <person name="Nguyen B.V."/>
            <person name="Okwuonu G.O."/>
            <person name="Pasternak S."/>
            <person name="Perez L.M."/>
            <person name="Plopper F.J."/>
            <person name="Santibanez J."/>
            <person name="Shen H."/>
            <person name="Tabor P.E."/>
            <person name="Verduzco D."/>
            <person name="Waldron L."/>
            <person name="Wang Q."/>
            <person name="Williams G.A."/>
            <person name="Zhang J."/>
            <person name="Zhou J."/>
            <person name="Allen C.C."/>
            <person name="Amin A.G."/>
            <person name="Anyalebechi V."/>
            <person name="Bailey M."/>
            <person name="Barbaria J.A."/>
            <person name="Bimage K.E."/>
            <person name="Bryant N.P."/>
            <person name="Burch P.E."/>
            <person name="Burkett C.E."/>
            <person name="Burrell K.L."/>
            <person name="Calderon E."/>
            <person name="Cardenas V."/>
            <person name="Carter K."/>
            <person name="Casias K."/>
            <person name="Cavazos I."/>
            <person name="Cavazos S.R."/>
            <person name="Ceasar H."/>
            <person name="Chacko J."/>
            <person name="Chan S.N."/>
            <person name="Chavez D."/>
            <person name="Christopoulos C."/>
            <person name="Chu J."/>
            <person name="Cockrell R."/>
            <person name="Cox C.D."/>
            <person name="Dang M."/>
            <person name="Dathorne S.R."/>
            <person name="David R."/>
            <person name="Davis C.M."/>
            <person name="Davy-Carroll L."/>
            <person name="Deshazo D.R."/>
            <person name="Donlin J.E."/>
            <person name="D'Souza L."/>
            <person name="Eaves K.A."/>
            <person name="Egan A."/>
            <person name="Emery-Cohen A.J."/>
            <person name="Escotto M."/>
            <person name="Flagg N."/>
            <person name="Forbes L.D."/>
            <person name="Gabisi A.M."/>
            <person name="Garza M."/>
            <person name="Hamilton C."/>
            <person name="Henderson N."/>
            <person name="Hernandez O."/>
            <person name="Hines S."/>
            <person name="Hogues M.E."/>
            <person name="Huang M."/>
            <person name="Idlebird D.G."/>
            <person name="Johnson R."/>
            <person name="Jolivet A."/>
            <person name="Jones S."/>
            <person name="Kagan R."/>
            <person name="King L.M."/>
            <person name="Leal B."/>
            <person name="Lebow H."/>
            <person name="Lee S."/>
            <person name="LeVan J.M."/>
            <person name="Lewis L.C."/>
            <person name="London P."/>
            <person name="Lorensuhewa L.M."/>
            <person name="Loulseged H."/>
            <person name="Lovett D.A."/>
            <person name="Lucier A."/>
            <person name="Lucier R.L."/>
            <person name="Ma J."/>
            <person name="Madu R.C."/>
            <person name="Mapua P."/>
            <person name="Martindale A.D."/>
            <person name="Martinez E."/>
            <person name="Massey E."/>
            <person name="Mawhiney S."/>
            <person name="Meador M.G."/>
            <person name="Mendez S."/>
            <person name="Mercado C."/>
            <person name="Mercado I.C."/>
            <person name="Merritt C.E."/>
            <person name="Miner Z.L."/>
            <person name="Minja E."/>
            <person name="Mitchell T."/>
            <person name="Mohabbat F."/>
            <person name="Mohabbat K."/>
            <person name="Montgomery B."/>
            <person name="Moore N."/>
            <person name="Morris S."/>
            <person name="Munidasa M."/>
            <person name="Ngo R.N."/>
            <person name="Nguyen N.B."/>
            <person name="Nickerson E."/>
            <person name="Nwaokelemeh O.O."/>
            <person name="Nwokenkwo S."/>
            <person name="Obregon M."/>
            <person name="Oguh M."/>
            <person name="Oragunye N."/>
            <person name="Oviedo R.J."/>
            <person name="Parish B.J."/>
            <person name="Parker D.N."/>
            <person name="Parrish J."/>
            <person name="Parks K.L."/>
            <person name="Paul H.A."/>
            <person name="Payton B.A."/>
            <person name="Perez A."/>
            <person name="Perrin W."/>
            <person name="Pickens A."/>
            <person name="Primus E.L."/>
            <person name="Pu L.L."/>
            <person name="Puazo M."/>
            <person name="Quiles M.M."/>
            <person name="Quiroz J.B."/>
            <person name="Rabata D."/>
            <person name="Reeves K."/>
            <person name="Ruiz S.J."/>
            <person name="Shao H."/>
            <person name="Sisson I."/>
            <person name="Sonaike T."/>
            <person name="Sorelle R.P."/>
            <person name="Sutton A.E."/>
            <person name="Svatek A.F."/>
            <person name="Svetz L.A."/>
            <person name="Tamerisa K.S."/>
            <person name="Taylor T.R."/>
            <person name="Teague B."/>
            <person name="Thomas N."/>
            <person name="Thorn R.D."/>
            <person name="Trejos Z.Y."/>
            <person name="Trevino B.K."/>
            <person name="Ukegbu O.N."/>
            <person name="Urban J.B."/>
            <person name="Vasquez L.I."/>
            <person name="Vera V.A."/>
            <person name="Villasana D.M."/>
            <person name="Wang L."/>
            <person name="Ward-Moore S."/>
            <person name="Warren J.T."/>
            <person name="Wei X."/>
            <person name="White F."/>
            <person name="Williamson A.L."/>
            <person name="Wleczyk R."/>
            <person name="Wooden H.S."/>
            <person name="Wooden S.H."/>
            <person name="Yen J."/>
            <person name="Yoon L."/>
            <person name="Yoon V."/>
            <person name="Zorrilla S.E."/>
            <person name="Nelson D."/>
            <person name="Kucherlapati R."/>
            <person name="Weinstock G."/>
            <person name="Gibbs R.A."/>
            <person name="null."/>
        </authorList>
    </citation>
    <scope>NUCLEOTIDE SEQUENCE [LARGE SCALE GENOMIC DNA]</scope>
</reference>
<dbReference type="ExpressionAtlas" id="F8VZB3">
    <property type="expression patterns" value="baseline and differential"/>
</dbReference>
<reference evidence="1 2" key="2">
    <citation type="journal article" date="2004" name="Nature">
        <title>Finishing the euchromatic sequence of the human genome.</title>
        <authorList>
            <consortium name="International Human Genome Sequencing Consortium"/>
        </authorList>
    </citation>
    <scope>NUCLEOTIDE SEQUENCE [LARGE SCALE GENOMIC DNA]</scope>
</reference>
<keyword evidence="2" id="KW-1185">Reference proteome</keyword>
<dbReference type="Ensembl" id="ENST00000547474.1">
    <property type="protein sequence ID" value="ENSP00000447754.1"/>
    <property type="gene ID" value="ENSG00000259075.6"/>
</dbReference>
<reference evidence="1" key="5">
    <citation type="submission" date="2025-09" db="UniProtKB">
        <authorList>
            <consortium name="Ensembl"/>
        </authorList>
    </citation>
    <scope>IDENTIFICATION</scope>
</reference>
<dbReference type="GeneCards" id="POC1B-GALNT4"/>